<feature type="compositionally biased region" description="Basic and acidic residues" evidence="1">
    <location>
        <begin position="34"/>
        <end position="48"/>
    </location>
</feature>
<reference evidence="2" key="2">
    <citation type="journal article" date="2020" name="Microorganisms">
        <title>Osmotic Adaptation and Compatible Solute Biosynthesis of Phototrophic Bacteria as Revealed from Genome Analyses.</title>
        <authorList>
            <person name="Imhoff J.F."/>
            <person name="Rahn T."/>
            <person name="Kunzel S."/>
            <person name="Keller A."/>
            <person name="Neulinger S.C."/>
        </authorList>
    </citation>
    <scope>NUCLEOTIDE SEQUENCE</scope>
    <source>
        <strain evidence="2">DSM 9154</strain>
    </source>
</reference>
<dbReference type="Proteomes" id="UP000778970">
    <property type="component" value="Unassembled WGS sequence"/>
</dbReference>
<evidence type="ECO:0000313" key="2">
    <source>
        <dbReference type="EMBL" id="MBK1698713.1"/>
    </source>
</evidence>
<feature type="region of interest" description="Disordered" evidence="1">
    <location>
        <begin position="34"/>
        <end position="57"/>
    </location>
</feature>
<sequence>MFSFSKLLVLAAVIAAVWFGFKYVARLQYQREKAAEARDRVERRRDGEPVNARKGREKAQDMVQCPACMAYVAPKGARNCGRPDCPY</sequence>
<reference evidence="2" key="1">
    <citation type="submission" date="2017-08" db="EMBL/GenBank/DDBJ databases">
        <authorList>
            <person name="Imhoff J.F."/>
            <person name="Rahn T."/>
            <person name="Kuenzel S."/>
            <person name="Neulinger S.C."/>
        </authorList>
    </citation>
    <scope>NUCLEOTIDE SEQUENCE</scope>
    <source>
        <strain evidence="2">DSM 9154</strain>
    </source>
</reference>
<comment type="caution">
    <text evidence="2">The sequence shown here is derived from an EMBL/GenBank/DDBJ whole genome shotgun (WGS) entry which is preliminary data.</text>
</comment>
<gene>
    <name evidence="2" type="ORF">CKO21_15815</name>
</gene>
<keyword evidence="3" id="KW-1185">Reference proteome</keyword>
<protein>
    <submittedName>
        <fullName evidence="2">Uncharacterized protein</fullName>
    </submittedName>
</protein>
<name>A0A934V1E4_9PROT</name>
<organism evidence="2 3">
    <name type="scientific">Rhodovibrio salinarum</name>
    <dbReference type="NCBI Taxonomy" id="1087"/>
    <lineage>
        <taxon>Bacteria</taxon>
        <taxon>Pseudomonadati</taxon>
        <taxon>Pseudomonadota</taxon>
        <taxon>Alphaproteobacteria</taxon>
        <taxon>Rhodospirillales</taxon>
        <taxon>Rhodovibrionaceae</taxon>
        <taxon>Rhodovibrio</taxon>
    </lineage>
</organism>
<dbReference type="AlphaFoldDB" id="A0A934V1E4"/>
<dbReference type="EMBL" id="NRRE01000030">
    <property type="protein sequence ID" value="MBK1698713.1"/>
    <property type="molecule type" value="Genomic_DNA"/>
</dbReference>
<evidence type="ECO:0000256" key="1">
    <source>
        <dbReference type="SAM" id="MobiDB-lite"/>
    </source>
</evidence>
<proteinExistence type="predicted"/>
<evidence type="ECO:0000313" key="3">
    <source>
        <dbReference type="Proteomes" id="UP000778970"/>
    </source>
</evidence>
<accession>A0A934V1E4</accession>
<dbReference type="RefSeq" id="WP_027288054.1">
    <property type="nucleotide sequence ID" value="NZ_NRRE01000030.1"/>
</dbReference>